<organism evidence="1 2">
    <name type="scientific">Longispora fulva</name>
    <dbReference type="NCBI Taxonomy" id="619741"/>
    <lineage>
        <taxon>Bacteria</taxon>
        <taxon>Bacillati</taxon>
        <taxon>Actinomycetota</taxon>
        <taxon>Actinomycetes</taxon>
        <taxon>Micromonosporales</taxon>
        <taxon>Micromonosporaceae</taxon>
        <taxon>Longispora</taxon>
    </lineage>
</organism>
<comment type="caution">
    <text evidence="1">The sequence shown here is derived from an EMBL/GenBank/DDBJ whole genome shotgun (WGS) entry which is preliminary data.</text>
</comment>
<dbReference type="EMBL" id="JADOUF010000001">
    <property type="protein sequence ID" value="MBG6133984.1"/>
    <property type="molecule type" value="Genomic_DNA"/>
</dbReference>
<proteinExistence type="predicted"/>
<dbReference type="RefSeq" id="WP_197001276.1">
    <property type="nucleotide sequence ID" value="NZ_BONS01000045.1"/>
</dbReference>
<dbReference type="Proteomes" id="UP000622552">
    <property type="component" value="Unassembled WGS sequence"/>
</dbReference>
<evidence type="ECO:0000313" key="1">
    <source>
        <dbReference type="EMBL" id="MBG6133984.1"/>
    </source>
</evidence>
<reference evidence="1" key="1">
    <citation type="submission" date="2020-11" db="EMBL/GenBank/DDBJ databases">
        <title>Sequencing the genomes of 1000 actinobacteria strains.</title>
        <authorList>
            <person name="Klenk H.-P."/>
        </authorList>
    </citation>
    <scope>NUCLEOTIDE SEQUENCE</scope>
    <source>
        <strain evidence="1">DSM 45356</strain>
    </source>
</reference>
<accession>A0A8J7KFP3</accession>
<keyword evidence="2" id="KW-1185">Reference proteome</keyword>
<gene>
    <name evidence="1" type="ORF">IW245_000178</name>
</gene>
<dbReference type="AlphaFoldDB" id="A0A8J7KFP3"/>
<name>A0A8J7KFP3_9ACTN</name>
<protein>
    <submittedName>
        <fullName evidence="1">Uncharacterized protein</fullName>
    </submittedName>
</protein>
<evidence type="ECO:0000313" key="2">
    <source>
        <dbReference type="Proteomes" id="UP000622552"/>
    </source>
</evidence>
<sequence>MNNIRLATGASQLLTGTSRVANRALSWAPQADAATQQVLVGLGAVRAICQKLSAHHPDPDGRTAAADADRLLGGLVDEVVSTRRTLRARRIAVQWVVASVCWVLAPDGDMAGGAQ</sequence>